<evidence type="ECO:0000313" key="10">
    <source>
        <dbReference type="Proteomes" id="UP000440367"/>
    </source>
</evidence>
<name>A0A6A4BBH1_9STRA</name>
<evidence type="ECO:0000313" key="9">
    <source>
        <dbReference type="Proteomes" id="UP000437068"/>
    </source>
</evidence>
<protein>
    <submittedName>
        <fullName evidence="6">Uncharacterized protein</fullName>
    </submittedName>
</protein>
<dbReference type="Proteomes" id="UP000433483">
    <property type="component" value="Unassembled WGS sequence"/>
</dbReference>
<proteinExistence type="predicted"/>
<dbReference type="EMBL" id="QXGB01005406">
    <property type="protein sequence ID" value="KAE9163181.1"/>
    <property type="molecule type" value="Genomic_DNA"/>
</dbReference>
<evidence type="ECO:0000313" key="7">
    <source>
        <dbReference type="Proteomes" id="UP000429523"/>
    </source>
</evidence>
<evidence type="ECO:0000313" key="4">
    <source>
        <dbReference type="EMBL" id="KAE9163181.1"/>
    </source>
</evidence>
<dbReference type="Proteomes" id="UP000429523">
    <property type="component" value="Unassembled WGS sequence"/>
</dbReference>
<evidence type="ECO:0000313" key="11">
    <source>
        <dbReference type="Proteomes" id="UP000440732"/>
    </source>
</evidence>
<dbReference type="EMBL" id="QXGA01004686">
    <property type="protein sequence ID" value="KAE9071596.1"/>
    <property type="molecule type" value="Genomic_DNA"/>
</dbReference>
<dbReference type="AlphaFoldDB" id="A0A6A4BBH1"/>
<keyword evidence="8" id="KW-1185">Reference proteome</keyword>
<dbReference type="EMBL" id="QXFZ01002898">
    <property type="protein sequence ID" value="KAE9072871.1"/>
    <property type="molecule type" value="Genomic_DNA"/>
</dbReference>
<evidence type="ECO:0000313" key="12">
    <source>
        <dbReference type="Proteomes" id="UP000441208"/>
    </source>
</evidence>
<sequence>MLRISCACFAAAVSARHPLFDRGNPTDFLGPIRNGGFSEFRTNRSISFKSLSINLVNRCGPPTNTQSCFSVTTAALPVFTAKPSLLWRRRSSTHLGTEAQLLATIDFSVVEGHTPQALQTRGHQAAGQCLM</sequence>
<dbReference type="Proteomes" id="UP000441208">
    <property type="component" value="Unassembled WGS sequence"/>
</dbReference>
<gene>
    <name evidence="6" type="ORF">PF001_g29099</name>
    <name evidence="5" type="ORF">PF002_g27849</name>
    <name evidence="4" type="ORF">PF005_g30550</name>
    <name evidence="2" type="ORF">PF006_g29114</name>
    <name evidence="3" type="ORF">PF007_g26020</name>
    <name evidence="1" type="ORF">PF009_g28062</name>
</gene>
<organism evidence="6 9">
    <name type="scientific">Phytophthora fragariae</name>
    <dbReference type="NCBI Taxonomy" id="53985"/>
    <lineage>
        <taxon>Eukaryota</taxon>
        <taxon>Sar</taxon>
        <taxon>Stramenopiles</taxon>
        <taxon>Oomycota</taxon>
        <taxon>Peronosporomycetes</taxon>
        <taxon>Peronosporales</taxon>
        <taxon>Peronosporaceae</taxon>
        <taxon>Phytophthora</taxon>
    </lineage>
</organism>
<dbReference type="Proteomes" id="UP000440732">
    <property type="component" value="Unassembled WGS sequence"/>
</dbReference>
<dbReference type="Proteomes" id="UP000437068">
    <property type="component" value="Unassembled WGS sequence"/>
</dbReference>
<evidence type="ECO:0000313" key="1">
    <source>
        <dbReference type="EMBL" id="KAE8921663.1"/>
    </source>
</evidence>
<evidence type="ECO:0000313" key="5">
    <source>
        <dbReference type="EMBL" id="KAE9179311.1"/>
    </source>
</evidence>
<evidence type="ECO:0000313" key="8">
    <source>
        <dbReference type="Proteomes" id="UP000433483"/>
    </source>
</evidence>
<dbReference type="Proteomes" id="UP000440367">
    <property type="component" value="Unassembled WGS sequence"/>
</dbReference>
<dbReference type="EMBL" id="QXGE01004705">
    <property type="protein sequence ID" value="KAE9269731.1"/>
    <property type="molecule type" value="Genomic_DNA"/>
</dbReference>
<comment type="caution">
    <text evidence="6">The sequence shown here is derived from an EMBL/GenBank/DDBJ whole genome shotgun (WGS) entry which is preliminary data.</text>
</comment>
<dbReference type="EMBL" id="QXGF01003396">
    <property type="protein sequence ID" value="KAE8921663.1"/>
    <property type="molecule type" value="Genomic_DNA"/>
</dbReference>
<dbReference type="EMBL" id="QXGD01003247">
    <property type="protein sequence ID" value="KAE9179311.1"/>
    <property type="molecule type" value="Genomic_DNA"/>
</dbReference>
<evidence type="ECO:0000313" key="2">
    <source>
        <dbReference type="EMBL" id="KAE9071596.1"/>
    </source>
</evidence>
<reference evidence="7 8" key="1">
    <citation type="submission" date="2018-08" db="EMBL/GenBank/DDBJ databases">
        <title>Genomic investigation of the strawberry pathogen Phytophthora fragariae indicates pathogenicity is determined by transcriptional variation in three key races.</title>
        <authorList>
            <person name="Adams T.M."/>
            <person name="Armitage A.D."/>
            <person name="Sobczyk M.K."/>
            <person name="Bates H.J."/>
            <person name="Dunwell J.M."/>
            <person name="Nellist C.F."/>
            <person name="Harrison R.J."/>
        </authorList>
    </citation>
    <scope>NUCLEOTIDE SEQUENCE [LARGE SCALE GENOMIC DNA]</scope>
    <source>
        <strain evidence="6 9">A4</strain>
        <strain evidence="5 10">BC-1</strain>
        <strain evidence="4 8">NOV-27</strain>
        <strain evidence="2 11">NOV-5</strain>
        <strain evidence="3 12">NOV-71</strain>
        <strain evidence="1 7">NOV-9</strain>
    </source>
</reference>
<evidence type="ECO:0000313" key="6">
    <source>
        <dbReference type="EMBL" id="KAE9269731.1"/>
    </source>
</evidence>
<accession>A0A6A4BBH1</accession>
<evidence type="ECO:0000313" key="3">
    <source>
        <dbReference type="EMBL" id="KAE9072871.1"/>
    </source>
</evidence>